<reference evidence="2" key="1">
    <citation type="submission" date="2020-11" db="EMBL/GenBank/DDBJ databases">
        <authorList>
            <person name="Tran Van P."/>
        </authorList>
    </citation>
    <scope>NUCLEOTIDE SEQUENCE</scope>
</reference>
<dbReference type="PANTHER" id="PTHR30413">
    <property type="entry name" value="INNER MEMBRANE TRANSPORT PERMEASE"/>
    <property type="match status" value="1"/>
</dbReference>
<organism evidence="2">
    <name type="scientific">Cyprideis torosa</name>
    <dbReference type="NCBI Taxonomy" id="163714"/>
    <lineage>
        <taxon>Eukaryota</taxon>
        <taxon>Metazoa</taxon>
        <taxon>Ecdysozoa</taxon>
        <taxon>Arthropoda</taxon>
        <taxon>Crustacea</taxon>
        <taxon>Oligostraca</taxon>
        <taxon>Ostracoda</taxon>
        <taxon>Podocopa</taxon>
        <taxon>Podocopida</taxon>
        <taxon>Cytherocopina</taxon>
        <taxon>Cytheroidea</taxon>
        <taxon>Cytherideidae</taxon>
        <taxon>Cyprideis</taxon>
    </lineage>
</organism>
<dbReference type="PRINTS" id="PR00164">
    <property type="entry name" value="ABC2TRNSPORT"/>
</dbReference>
<feature type="non-terminal residue" evidence="2">
    <location>
        <position position="142"/>
    </location>
</feature>
<dbReference type="AlphaFoldDB" id="A0A7R8ZY21"/>
<proteinExistence type="predicted"/>
<keyword evidence="1" id="KW-0813">Transport</keyword>
<evidence type="ECO:0000313" key="2">
    <source>
        <dbReference type="EMBL" id="CAD7238677.1"/>
    </source>
</evidence>
<dbReference type="PANTHER" id="PTHR30413:SF10">
    <property type="entry name" value="CAPSULE POLYSACCHARIDE EXPORT INNER-MEMBRANE PROTEIN CTRC"/>
    <property type="match status" value="1"/>
</dbReference>
<sequence>MSAANGQLAASFAIQKRVVKALILREMITRYGRNNIGFLWIIAEPMLFTLLIVGLWSVMKGDSSQVPLVAFTLTGYSSVLMWRNITTRCTKAIESNLSLMYHRHVKALDLFLARIILEVFGTSASFLFLGIFFYLIGWMEPP</sequence>
<dbReference type="EMBL" id="OB706465">
    <property type="protein sequence ID" value="CAD7238677.1"/>
    <property type="molecule type" value="Genomic_DNA"/>
</dbReference>
<dbReference type="GO" id="GO:0015920">
    <property type="term" value="P:lipopolysaccharide transport"/>
    <property type="evidence" value="ECO:0007669"/>
    <property type="project" value="TreeGrafter"/>
</dbReference>
<accession>A0A7R8ZY21</accession>
<dbReference type="GO" id="GO:0140359">
    <property type="term" value="F:ABC-type transporter activity"/>
    <property type="evidence" value="ECO:0007669"/>
    <property type="project" value="InterPro"/>
</dbReference>
<dbReference type="OrthoDB" id="10612727at2759"/>
<evidence type="ECO:0000256" key="1">
    <source>
        <dbReference type="ARBA" id="ARBA00022448"/>
    </source>
</evidence>
<protein>
    <submittedName>
        <fullName evidence="2">Uncharacterized protein</fullName>
    </submittedName>
</protein>
<name>A0A7R8ZY21_9CRUS</name>
<dbReference type="InterPro" id="IPR000412">
    <property type="entry name" value="ABC_2_transport"/>
</dbReference>
<gene>
    <name evidence="2" type="ORF">CTOB1V02_LOCUS16492</name>
</gene>
<dbReference type="GO" id="GO:0043190">
    <property type="term" value="C:ATP-binding cassette (ABC) transporter complex"/>
    <property type="evidence" value="ECO:0007669"/>
    <property type="project" value="InterPro"/>
</dbReference>